<evidence type="ECO:0000256" key="4">
    <source>
        <dbReference type="ARBA" id="ARBA00022475"/>
    </source>
</evidence>
<comment type="similarity">
    <text evidence="2 8">Belongs to the 4-toluene sulfonate uptake permease (TSUP) (TC 2.A.102) family.</text>
</comment>
<dbReference type="InterPro" id="IPR002781">
    <property type="entry name" value="TM_pro_TauE-like"/>
</dbReference>
<evidence type="ECO:0000313" key="9">
    <source>
        <dbReference type="EMBL" id="MDT0681448.1"/>
    </source>
</evidence>
<evidence type="ECO:0000256" key="1">
    <source>
        <dbReference type="ARBA" id="ARBA00004651"/>
    </source>
</evidence>
<feature type="transmembrane region" description="Helical" evidence="8">
    <location>
        <begin position="12"/>
        <end position="31"/>
    </location>
</feature>
<dbReference type="EMBL" id="JAVRHL010000001">
    <property type="protein sequence ID" value="MDT0681448.1"/>
    <property type="molecule type" value="Genomic_DNA"/>
</dbReference>
<dbReference type="PANTHER" id="PTHR30269:SF37">
    <property type="entry name" value="MEMBRANE TRANSPORTER PROTEIN"/>
    <property type="match status" value="1"/>
</dbReference>
<keyword evidence="6 8" id="KW-1133">Transmembrane helix</keyword>
<evidence type="ECO:0000313" key="10">
    <source>
        <dbReference type="Proteomes" id="UP001265259"/>
    </source>
</evidence>
<feature type="transmembrane region" description="Helical" evidence="8">
    <location>
        <begin position="135"/>
        <end position="158"/>
    </location>
</feature>
<comment type="caution">
    <text evidence="9">The sequence shown here is derived from an EMBL/GenBank/DDBJ whole genome shotgun (WGS) entry which is preliminary data.</text>
</comment>
<accession>A0ABU3DD23</accession>
<dbReference type="Proteomes" id="UP001265259">
    <property type="component" value="Unassembled WGS sequence"/>
</dbReference>
<keyword evidence="7 8" id="KW-0472">Membrane</keyword>
<protein>
    <recommendedName>
        <fullName evidence="8">Probable membrane transporter protein</fullName>
    </recommendedName>
</protein>
<feature type="transmembrane region" description="Helical" evidence="8">
    <location>
        <begin position="232"/>
        <end position="252"/>
    </location>
</feature>
<keyword evidence="4 8" id="KW-1003">Cell membrane</keyword>
<keyword evidence="5 8" id="KW-0812">Transmembrane</keyword>
<feature type="transmembrane region" description="Helical" evidence="8">
    <location>
        <begin position="79"/>
        <end position="102"/>
    </location>
</feature>
<evidence type="ECO:0000256" key="8">
    <source>
        <dbReference type="RuleBase" id="RU363041"/>
    </source>
</evidence>
<dbReference type="RefSeq" id="WP_311689138.1">
    <property type="nucleotide sequence ID" value="NZ_JAVRHL010000001.1"/>
</dbReference>
<feature type="transmembrane region" description="Helical" evidence="8">
    <location>
        <begin position="198"/>
        <end position="220"/>
    </location>
</feature>
<evidence type="ECO:0000256" key="3">
    <source>
        <dbReference type="ARBA" id="ARBA00022448"/>
    </source>
</evidence>
<dbReference type="Pfam" id="PF01925">
    <property type="entry name" value="TauE"/>
    <property type="match status" value="1"/>
</dbReference>
<dbReference type="InterPro" id="IPR052017">
    <property type="entry name" value="TSUP"/>
</dbReference>
<comment type="subcellular location">
    <subcellularLocation>
        <location evidence="1 8">Cell membrane</location>
        <topology evidence="1 8">Multi-pass membrane protein</topology>
    </subcellularLocation>
</comment>
<evidence type="ECO:0000256" key="5">
    <source>
        <dbReference type="ARBA" id="ARBA00022692"/>
    </source>
</evidence>
<gene>
    <name evidence="9" type="ORF">RM543_02030</name>
</gene>
<proteinExistence type="inferred from homology"/>
<reference evidence="9 10" key="1">
    <citation type="submission" date="2023-09" db="EMBL/GenBank/DDBJ databases">
        <authorList>
            <person name="Rey-Velasco X."/>
        </authorList>
    </citation>
    <scope>NUCLEOTIDE SEQUENCE [LARGE SCALE GENOMIC DNA]</scope>
    <source>
        <strain evidence="9 10">F158</strain>
    </source>
</reference>
<evidence type="ECO:0000256" key="6">
    <source>
        <dbReference type="ARBA" id="ARBA00022989"/>
    </source>
</evidence>
<organism evidence="9 10">
    <name type="scientific">Tropicimonas omnivorans</name>
    <dbReference type="NCBI Taxonomy" id="3075590"/>
    <lineage>
        <taxon>Bacteria</taxon>
        <taxon>Pseudomonadati</taxon>
        <taxon>Pseudomonadota</taxon>
        <taxon>Alphaproteobacteria</taxon>
        <taxon>Rhodobacterales</taxon>
        <taxon>Roseobacteraceae</taxon>
        <taxon>Tropicimonas</taxon>
    </lineage>
</organism>
<evidence type="ECO:0000256" key="7">
    <source>
        <dbReference type="ARBA" id="ARBA00023136"/>
    </source>
</evidence>
<keyword evidence="3" id="KW-0813">Transport</keyword>
<evidence type="ECO:0000256" key="2">
    <source>
        <dbReference type="ARBA" id="ARBA00009142"/>
    </source>
</evidence>
<feature type="transmembrane region" description="Helical" evidence="8">
    <location>
        <begin position="108"/>
        <end position="123"/>
    </location>
</feature>
<name>A0ABU3DD23_9RHOB</name>
<dbReference type="PANTHER" id="PTHR30269">
    <property type="entry name" value="TRANSMEMBRANE PROTEIN YFCA"/>
    <property type="match status" value="1"/>
</dbReference>
<sequence>MNFFYDAIMPDGMSYLVLLLLLAASFVSSFITVAFGIGGGAMLLAIMATLVPPAALIPTHGMIQIGSNLGRALVVLKHIFWPALPAFTIGSLIGAAVGGSLVVNIPPAWIQIAVGSFIIWSIFGRPPRGVRDWPLAVGLFSSFLTMFFGATGLFVATFTKSHELPRHSHVATHAALMTVQHGVKTIAFGLLGFAFGEWLPFIIAMMVLGFLGTLAGKLLLNRLDDRRFRFALDFVLVVLSVRLVLGGAWELYQGR</sequence>
<keyword evidence="10" id="KW-1185">Reference proteome</keyword>
<feature type="transmembrane region" description="Helical" evidence="8">
    <location>
        <begin position="37"/>
        <end position="58"/>
    </location>
</feature>